<dbReference type="eggNOG" id="COG0395">
    <property type="taxonomic scope" value="Bacteria"/>
</dbReference>
<sequence>MDKKSSIERNERINAAIVQVFLILISITMLVPFIWMILTSFKTVTEATQVNPFVIFPKVWRTDAFKSVMENMNFILLYKNTLLMIVFRVLCAVVTATTAGYAFARLNFKGKNFAFSLVLFQMMVPSQIFLIPQYLMISKMNMLDTMFALVFPGLVTAFGTFLLKQAFMSLPRDLEEAARLDGCNIGQTFLFVMLPLAKSSMVALGIFTSLFAYKELMWPMIVNKDKNLLVLSSALAQMQGQYVTKFPELMAASLIACVPMIIIFLIFQKQFIQGIATSGGKL</sequence>
<dbReference type="PANTHER" id="PTHR43744">
    <property type="entry name" value="ABC TRANSPORTER PERMEASE PROTEIN MG189-RELATED-RELATED"/>
    <property type="match status" value="1"/>
</dbReference>
<keyword evidence="5 7" id="KW-1133">Transmembrane helix</keyword>
<dbReference type="SUPFAM" id="SSF161098">
    <property type="entry name" value="MetI-like"/>
    <property type="match status" value="1"/>
</dbReference>
<feature type="transmembrane region" description="Helical" evidence="7">
    <location>
        <begin position="147"/>
        <end position="167"/>
    </location>
</feature>
<keyword evidence="4 7" id="KW-0812">Transmembrane</keyword>
<dbReference type="HOGENOM" id="CLU_016047_1_1_9"/>
<evidence type="ECO:0000256" key="7">
    <source>
        <dbReference type="RuleBase" id="RU363032"/>
    </source>
</evidence>
<dbReference type="InterPro" id="IPR000515">
    <property type="entry name" value="MetI-like"/>
</dbReference>
<dbReference type="EMBL" id="ACIL03000016">
    <property type="protein sequence ID" value="ESL02333.1"/>
    <property type="molecule type" value="Genomic_DNA"/>
</dbReference>
<feature type="transmembrane region" description="Helical" evidence="7">
    <location>
        <begin position="12"/>
        <end position="38"/>
    </location>
</feature>
<evidence type="ECO:0000256" key="1">
    <source>
        <dbReference type="ARBA" id="ARBA00004651"/>
    </source>
</evidence>
<comment type="caution">
    <text evidence="9">The sequence shown here is derived from an EMBL/GenBank/DDBJ whole genome shotgun (WGS) entry which is preliminary data.</text>
</comment>
<feature type="transmembrane region" description="Helical" evidence="7">
    <location>
        <begin position="249"/>
        <end position="267"/>
    </location>
</feature>
<reference evidence="9 10" key="1">
    <citation type="submission" date="2013-06" db="EMBL/GenBank/DDBJ databases">
        <authorList>
            <person name="Weinstock G."/>
            <person name="Sodergren E."/>
            <person name="Clifton S."/>
            <person name="Fulton L."/>
            <person name="Fulton B."/>
            <person name="Courtney L."/>
            <person name="Fronick C."/>
            <person name="Harrison M."/>
            <person name="Strong C."/>
            <person name="Farmer C."/>
            <person name="Delahaunty K."/>
            <person name="Markovic C."/>
            <person name="Hall O."/>
            <person name="Minx P."/>
            <person name="Tomlinson C."/>
            <person name="Mitreva M."/>
            <person name="Nelson J."/>
            <person name="Hou S."/>
            <person name="Wollam A."/>
            <person name="Pepin K.H."/>
            <person name="Johnson M."/>
            <person name="Bhonagiri V."/>
            <person name="Nash W.E."/>
            <person name="Warren W."/>
            <person name="Chinwalla A."/>
            <person name="Mardis E.R."/>
            <person name="Wilson R.K."/>
        </authorList>
    </citation>
    <scope>NUCLEOTIDE SEQUENCE [LARGE SCALE GENOMIC DNA]</scope>
    <source>
        <strain evidence="9 10">ATCC 51271</strain>
    </source>
</reference>
<dbReference type="GO" id="GO:0055085">
    <property type="term" value="P:transmembrane transport"/>
    <property type="evidence" value="ECO:0007669"/>
    <property type="project" value="InterPro"/>
</dbReference>
<keyword evidence="2 7" id="KW-0813">Transport</keyword>
<dbReference type="GO" id="GO:0005886">
    <property type="term" value="C:plasma membrane"/>
    <property type="evidence" value="ECO:0007669"/>
    <property type="project" value="UniProtKB-SubCell"/>
</dbReference>
<dbReference type="PANTHER" id="PTHR43744:SF12">
    <property type="entry name" value="ABC TRANSPORTER PERMEASE PROTEIN MG189-RELATED"/>
    <property type="match status" value="1"/>
</dbReference>
<evidence type="ECO:0000256" key="5">
    <source>
        <dbReference type="ARBA" id="ARBA00022989"/>
    </source>
</evidence>
<protein>
    <submittedName>
        <fullName evidence="9">ABC transporter, permease protein</fullName>
    </submittedName>
</protein>
<dbReference type="STRING" id="592026.GCWU0000282_002467"/>
<dbReference type="AlphaFoldDB" id="V2Y039"/>
<gene>
    <name evidence="9" type="ORF">GCWU0000282_002467</name>
</gene>
<keyword evidence="10" id="KW-1185">Reference proteome</keyword>
<evidence type="ECO:0000313" key="10">
    <source>
        <dbReference type="Proteomes" id="UP000018227"/>
    </source>
</evidence>
<evidence type="ECO:0000256" key="6">
    <source>
        <dbReference type="ARBA" id="ARBA00023136"/>
    </source>
</evidence>
<name>V2Y039_9FIRM</name>
<evidence type="ECO:0000256" key="4">
    <source>
        <dbReference type="ARBA" id="ARBA00022692"/>
    </source>
</evidence>
<keyword evidence="6 7" id="KW-0472">Membrane</keyword>
<proteinExistence type="inferred from homology"/>
<dbReference type="InterPro" id="IPR035906">
    <property type="entry name" value="MetI-like_sf"/>
</dbReference>
<dbReference type="Gene3D" id="1.10.3720.10">
    <property type="entry name" value="MetI-like"/>
    <property type="match status" value="1"/>
</dbReference>
<dbReference type="CDD" id="cd06261">
    <property type="entry name" value="TM_PBP2"/>
    <property type="match status" value="1"/>
</dbReference>
<dbReference type="OrthoDB" id="9787837at2"/>
<feature type="transmembrane region" description="Helical" evidence="7">
    <location>
        <begin position="188"/>
        <end position="213"/>
    </location>
</feature>
<comment type="similarity">
    <text evidence="7">Belongs to the binding-protein-dependent transport system permease family.</text>
</comment>
<dbReference type="RefSeq" id="WP_023355327.1">
    <property type="nucleotide sequence ID" value="NZ_KI535369.1"/>
</dbReference>
<feature type="domain" description="ABC transmembrane type-1" evidence="8">
    <location>
        <begin position="78"/>
        <end position="267"/>
    </location>
</feature>
<accession>V2Y039</accession>
<evidence type="ECO:0000313" key="9">
    <source>
        <dbReference type="EMBL" id="ESL02333.1"/>
    </source>
</evidence>
<dbReference type="PROSITE" id="PS50928">
    <property type="entry name" value="ABC_TM1"/>
    <property type="match status" value="1"/>
</dbReference>
<evidence type="ECO:0000259" key="8">
    <source>
        <dbReference type="PROSITE" id="PS50928"/>
    </source>
</evidence>
<feature type="transmembrane region" description="Helical" evidence="7">
    <location>
        <begin position="82"/>
        <end position="104"/>
    </location>
</feature>
<dbReference type="Proteomes" id="UP000018227">
    <property type="component" value="Unassembled WGS sequence"/>
</dbReference>
<organism evidence="9 10">
    <name type="scientific">Catonella morbi ATCC 51271</name>
    <dbReference type="NCBI Taxonomy" id="592026"/>
    <lineage>
        <taxon>Bacteria</taxon>
        <taxon>Bacillati</taxon>
        <taxon>Bacillota</taxon>
        <taxon>Clostridia</taxon>
        <taxon>Lachnospirales</taxon>
        <taxon>Lachnospiraceae</taxon>
        <taxon>Catonella</taxon>
    </lineage>
</organism>
<feature type="transmembrane region" description="Helical" evidence="7">
    <location>
        <begin position="113"/>
        <end position="135"/>
    </location>
</feature>
<keyword evidence="3" id="KW-1003">Cell membrane</keyword>
<dbReference type="Pfam" id="PF00528">
    <property type="entry name" value="BPD_transp_1"/>
    <property type="match status" value="1"/>
</dbReference>
<comment type="subcellular location">
    <subcellularLocation>
        <location evidence="1 7">Cell membrane</location>
        <topology evidence="1 7">Multi-pass membrane protein</topology>
    </subcellularLocation>
</comment>
<evidence type="ECO:0000256" key="2">
    <source>
        <dbReference type="ARBA" id="ARBA00022448"/>
    </source>
</evidence>
<evidence type="ECO:0000256" key="3">
    <source>
        <dbReference type="ARBA" id="ARBA00022475"/>
    </source>
</evidence>